<dbReference type="SUPFAM" id="SSF55729">
    <property type="entry name" value="Acyl-CoA N-acyltransferases (Nat)"/>
    <property type="match status" value="1"/>
</dbReference>
<reference evidence="2 3" key="1">
    <citation type="journal article" date="2016" name="Front. Microbiol.">
        <title>Genomic Resource of Rice Seed Associated Bacteria.</title>
        <authorList>
            <person name="Midha S."/>
            <person name="Bansal K."/>
            <person name="Sharma S."/>
            <person name="Kumar N."/>
            <person name="Patil P.P."/>
            <person name="Chaudhry V."/>
            <person name="Patil P.B."/>
        </authorList>
    </citation>
    <scope>NUCLEOTIDE SEQUENCE [LARGE SCALE GENOMIC DNA]</scope>
    <source>
        <strain evidence="2 3">NS365</strain>
    </source>
</reference>
<sequence>MTLGQPSLFHETERLRLRPFRADDWPFYADCHSRGEVYRYLYAAAPTGQALEERFRRVLGARFERDGDMFRLAVTAKADDAPVGEVVLKLASREALQGEIGYIFHPASAGQGFATEAAAAMLDIGFEEIGFHRIFARLDTENVGSVGVVERLGLRREAHLIQNDRFDGRWGDEYVYALLRAEWRERAARRPICPSS</sequence>
<feature type="domain" description="N-acetyltransferase" evidence="1">
    <location>
        <begin position="15"/>
        <end position="181"/>
    </location>
</feature>
<dbReference type="GO" id="GO:0016747">
    <property type="term" value="F:acyltransferase activity, transferring groups other than amino-acyl groups"/>
    <property type="evidence" value="ECO:0007669"/>
    <property type="project" value="InterPro"/>
</dbReference>
<protein>
    <submittedName>
        <fullName evidence="2">Acetyltransferase</fullName>
    </submittedName>
</protein>
<accession>A0A175RM98</accession>
<proteinExistence type="predicted"/>
<dbReference type="Gene3D" id="3.40.630.30">
    <property type="match status" value="1"/>
</dbReference>
<dbReference type="AlphaFoldDB" id="A0A175RM98"/>
<comment type="caution">
    <text evidence="2">The sequence shown here is derived from an EMBL/GenBank/DDBJ whole genome shotgun (WGS) entry which is preliminary data.</text>
</comment>
<dbReference type="RefSeq" id="WP_058601154.1">
    <property type="nucleotide sequence ID" value="NZ_LDQA01000036.1"/>
</dbReference>
<evidence type="ECO:0000259" key="1">
    <source>
        <dbReference type="PROSITE" id="PS51186"/>
    </source>
</evidence>
<dbReference type="EMBL" id="LDQA01000036">
    <property type="protein sequence ID" value="KTR04458.1"/>
    <property type="molecule type" value="Genomic_DNA"/>
</dbReference>
<dbReference type="PANTHER" id="PTHR43792:SF1">
    <property type="entry name" value="N-ACETYLTRANSFERASE DOMAIN-CONTAINING PROTEIN"/>
    <property type="match status" value="1"/>
</dbReference>
<dbReference type="Proteomes" id="UP000078529">
    <property type="component" value="Unassembled WGS sequence"/>
</dbReference>
<organism evidence="2 3">
    <name type="scientific">Aureimonas ureilytica</name>
    <dbReference type="NCBI Taxonomy" id="401562"/>
    <lineage>
        <taxon>Bacteria</taxon>
        <taxon>Pseudomonadati</taxon>
        <taxon>Pseudomonadota</taxon>
        <taxon>Alphaproteobacteria</taxon>
        <taxon>Hyphomicrobiales</taxon>
        <taxon>Aurantimonadaceae</taxon>
        <taxon>Aureimonas</taxon>
    </lineage>
</organism>
<dbReference type="Pfam" id="PF13302">
    <property type="entry name" value="Acetyltransf_3"/>
    <property type="match status" value="1"/>
</dbReference>
<dbReference type="PATRIC" id="fig|401562.4.peg.2851"/>
<evidence type="ECO:0000313" key="3">
    <source>
        <dbReference type="Proteomes" id="UP000078529"/>
    </source>
</evidence>
<dbReference type="InterPro" id="IPR000182">
    <property type="entry name" value="GNAT_dom"/>
</dbReference>
<name>A0A175RM98_9HYPH</name>
<dbReference type="InterPro" id="IPR051531">
    <property type="entry name" value="N-acetyltransferase"/>
</dbReference>
<dbReference type="PANTHER" id="PTHR43792">
    <property type="entry name" value="GNAT FAMILY, PUTATIVE (AFU_ORTHOLOGUE AFUA_3G00765)-RELATED-RELATED"/>
    <property type="match status" value="1"/>
</dbReference>
<evidence type="ECO:0000313" key="2">
    <source>
        <dbReference type="EMBL" id="KTR04458.1"/>
    </source>
</evidence>
<keyword evidence="2" id="KW-0808">Transferase</keyword>
<keyword evidence="3" id="KW-1185">Reference proteome</keyword>
<dbReference type="InterPro" id="IPR016181">
    <property type="entry name" value="Acyl_CoA_acyltransferase"/>
</dbReference>
<gene>
    <name evidence="2" type="ORF">NS365_15210</name>
</gene>
<dbReference type="PROSITE" id="PS51186">
    <property type="entry name" value="GNAT"/>
    <property type="match status" value="1"/>
</dbReference>